<evidence type="ECO:0000256" key="13">
    <source>
        <dbReference type="ARBA" id="ARBA00023121"/>
    </source>
</evidence>
<feature type="region of interest" description="Disordered" evidence="22">
    <location>
        <begin position="1761"/>
        <end position="1800"/>
    </location>
</feature>
<dbReference type="NCBIfam" id="TIGR01139">
    <property type="entry name" value="cysK"/>
    <property type="match status" value="1"/>
</dbReference>
<dbReference type="GO" id="GO:0000779">
    <property type="term" value="C:condensed chromosome, centromeric region"/>
    <property type="evidence" value="ECO:0007669"/>
    <property type="project" value="TreeGrafter"/>
</dbReference>
<dbReference type="GO" id="GO:0006535">
    <property type="term" value="P:cysteine biosynthetic process from serine"/>
    <property type="evidence" value="ECO:0007669"/>
    <property type="project" value="UniProtKB-UniRule"/>
</dbReference>
<keyword evidence="9 20" id="KW-0808">Transferase</keyword>
<dbReference type="InterPro" id="IPR016024">
    <property type="entry name" value="ARM-type_fold"/>
</dbReference>
<evidence type="ECO:0000256" key="19">
    <source>
        <dbReference type="PIRSR" id="PIRSR605856-51"/>
    </source>
</evidence>
<feature type="compositionally biased region" description="Low complexity" evidence="22">
    <location>
        <begin position="1965"/>
        <end position="1979"/>
    </location>
</feature>
<feature type="region of interest" description="Disordered" evidence="22">
    <location>
        <begin position="1255"/>
        <end position="1328"/>
    </location>
</feature>
<evidence type="ECO:0000256" key="14">
    <source>
        <dbReference type="ARBA" id="ARBA00023192"/>
    </source>
</evidence>
<dbReference type="PROSITE" id="PS00901">
    <property type="entry name" value="CYS_SYNTHASE"/>
    <property type="match status" value="1"/>
</dbReference>
<dbReference type="EMBL" id="LHPG02000006">
    <property type="protein sequence ID" value="PRW58032.1"/>
    <property type="molecule type" value="Genomic_DNA"/>
</dbReference>
<keyword evidence="10" id="KW-0498">Mitosis</keyword>
<keyword evidence="12" id="KW-0226">DNA condensation</keyword>
<feature type="region of interest" description="Disordered" evidence="22">
    <location>
        <begin position="1812"/>
        <end position="2023"/>
    </location>
</feature>
<evidence type="ECO:0000256" key="20">
    <source>
        <dbReference type="RuleBase" id="RU003985"/>
    </source>
</evidence>
<dbReference type="GO" id="GO:0042393">
    <property type="term" value="F:histone binding"/>
    <property type="evidence" value="ECO:0007669"/>
    <property type="project" value="TreeGrafter"/>
</dbReference>
<dbReference type="Proteomes" id="UP000239899">
    <property type="component" value="Unassembled WGS sequence"/>
</dbReference>
<dbReference type="PANTHER" id="PTHR14222">
    <property type="entry name" value="CONDENSIN"/>
    <property type="match status" value="1"/>
</dbReference>
<dbReference type="PROSITE" id="PS51228">
    <property type="entry name" value="ACB_2"/>
    <property type="match status" value="1"/>
</dbReference>
<feature type="domain" description="ACB" evidence="23">
    <location>
        <begin position="2126"/>
        <end position="2216"/>
    </location>
</feature>
<dbReference type="FunFam" id="3.40.50.1100:FF:000067">
    <property type="entry name" value="Cysteine synthase"/>
    <property type="match status" value="1"/>
</dbReference>
<dbReference type="SUPFAM" id="SSF47027">
    <property type="entry name" value="Acyl-CoA binding protein"/>
    <property type="match status" value="1"/>
</dbReference>
<keyword evidence="15" id="KW-0539">Nucleus</keyword>
<feature type="compositionally biased region" description="Acidic residues" evidence="22">
    <location>
        <begin position="1943"/>
        <end position="1964"/>
    </location>
</feature>
<evidence type="ECO:0000256" key="9">
    <source>
        <dbReference type="ARBA" id="ARBA00022679"/>
    </source>
</evidence>
<dbReference type="InterPro" id="IPR011989">
    <property type="entry name" value="ARM-like"/>
</dbReference>
<gene>
    <name evidence="24" type="ORF">C2E21_3439</name>
</gene>
<keyword evidence="7 20" id="KW-0028">Amino-acid biosynthesis</keyword>
<comment type="catalytic activity">
    <reaction evidence="17 20">
        <text>O-acetyl-L-serine + hydrogen sulfide = L-cysteine + acetate</text>
        <dbReference type="Rhea" id="RHEA:14829"/>
        <dbReference type="ChEBI" id="CHEBI:29919"/>
        <dbReference type="ChEBI" id="CHEBI:30089"/>
        <dbReference type="ChEBI" id="CHEBI:35235"/>
        <dbReference type="ChEBI" id="CHEBI:58340"/>
        <dbReference type="EC" id="2.5.1.47"/>
    </reaction>
</comment>
<feature type="compositionally biased region" description="Acidic residues" evidence="22">
    <location>
        <begin position="1895"/>
        <end position="1911"/>
    </location>
</feature>
<dbReference type="Gene3D" id="1.20.80.10">
    <property type="match status" value="1"/>
</dbReference>
<feature type="compositionally biased region" description="Acidic residues" evidence="22">
    <location>
        <begin position="1290"/>
        <end position="1306"/>
    </location>
</feature>
<dbReference type="GO" id="GO:0051301">
    <property type="term" value="P:cell division"/>
    <property type="evidence" value="ECO:0007669"/>
    <property type="project" value="UniProtKB-KW"/>
</dbReference>
<dbReference type="GO" id="GO:0005737">
    <property type="term" value="C:cytoplasm"/>
    <property type="evidence" value="ECO:0007669"/>
    <property type="project" value="UniProtKB-ARBA"/>
</dbReference>
<keyword evidence="25" id="KW-1185">Reference proteome</keyword>
<evidence type="ECO:0000256" key="11">
    <source>
        <dbReference type="ARBA" id="ARBA00022898"/>
    </source>
</evidence>
<dbReference type="SUPFAM" id="SSF53686">
    <property type="entry name" value="Tryptophan synthase beta subunit-like PLP-dependent enzymes"/>
    <property type="match status" value="1"/>
</dbReference>
<dbReference type="InterPro" id="IPR005859">
    <property type="entry name" value="CysK"/>
</dbReference>
<accession>A0A2P6TVD7</accession>
<protein>
    <recommendedName>
        <fullName evidence="6 20">Cysteine synthase</fullName>
        <ecNumber evidence="6 20">2.5.1.47</ecNumber>
    </recommendedName>
</protein>
<dbReference type="STRING" id="3076.A0A2P6TVD7"/>
<feature type="compositionally biased region" description="Low complexity" evidence="22">
    <location>
        <begin position="533"/>
        <end position="544"/>
    </location>
</feature>
<evidence type="ECO:0000256" key="7">
    <source>
        <dbReference type="ARBA" id="ARBA00022605"/>
    </source>
</evidence>
<dbReference type="CDD" id="cd01561">
    <property type="entry name" value="CBS_like"/>
    <property type="match status" value="1"/>
</dbReference>
<evidence type="ECO:0000313" key="24">
    <source>
        <dbReference type="EMBL" id="PRW58032.1"/>
    </source>
</evidence>
<evidence type="ECO:0000256" key="4">
    <source>
        <dbReference type="ARBA" id="ARBA00005567"/>
    </source>
</evidence>
<evidence type="ECO:0000256" key="10">
    <source>
        <dbReference type="ARBA" id="ARBA00022776"/>
    </source>
</evidence>
<evidence type="ECO:0000256" key="22">
    <source>
        <dbReference type="SAM" id="MobiDB-lite"/>
    </source>
</evidence>
<evidence type="ECO:0000256" key="17">
    <source>
        <dbReference type="ARBA" id="ARBA00047931"/>
    </source>
</evidence>
<dbReference type="Gene3D" id="3.40.50.1100">
    <property type="match status" value="2"/>
</dbReference>
<dbReference type="InterPro" id="IPR035984">
    <property type="entry name" value="Acyl-CoA-binding_sf"/>
</dbReference>
<evidence type="ECO:0000256" key="12">
    <source>
        <dbReference type="ARBA" id="ARBA00023067"/>
    </source>
</evidence>
<dbReference type="GO" id="GO:0000062">
    <property type="term" value="F:fatty-acyl-CoA binding"/>
    <property type="evidence" value="ECO:0007669"/>
    <property type="project" value="InterPro"/>
</dbReference>
<keyword evidence="16" id="KW-0131">Cell cycle</keyword>
<dbReference type="InterPro" id="IPR036052">
    <property type="entry name" value="TrpB-like_PALP_sf"/>
</dbReference>
<keyword evidence="14 20" id="KW-0198">Cysteine biosynthesis</keyword>
<keyword evidence="21" id="KW-0175">Coiled coil</keyword>
<feature type="compositionally biased region" description="Basic and acidic residues" evidence="22">
    <location>
        <begin position="1761"/>
        <end position="1781"/>
    </location>
</feature>
<keyword evidence="8" id="KW-0132">Cell division</keyword>
<dbReference type="InterPro" id="IPR032682">
    <property type="entry name" value="Cnd1_C"/>
</dbReference>
<evidence type="ECO:0000256" key="8">
    <source>
        <dbReference type="ARBA" id="ARBA00022618"/>
    </source>
</evidence>
<dbReference type="NCBIfam" id="TIGR01136">
    <property type="entry name" value="cysKM"/>
    <property type="match status" value="1"/>
</dbReference>
<feature type="compositionally biased region" description="Low complexity" evidence="22">
    <location>
        <begin position="1276"/>
        <end position="1289"/>
    </location>
</feature>
<evidence type="ECO:0000256" key="18">
    <source>
        <dbReference type="PIRSR" id="PIRSR605856-50"/>
    </source>
</evidence>
<feature type="modified residue" description="N6-(pyridoxal phosphate)lysine" evidence="19">
    <location>
        <position position="101"/>
    </location>
</feature>
<comment type="subcellular location">
    <subcellularLocation>
        <location evidence="2">Nucleus</location>
    </subcellularLocation>
</comment>
<sequence length="2230" mass="237587">MQVTAVASVGCAPALQGRSLRQAAAQAPLPLPRRRAAARRAAAHVQAVAAPEAAVGTSRVADNISEVIGNTPMVYLNKVTDGCVARVAAKLESLEPCSSVKDRIGRAMIDDAESKGLIQPGKTTLVEPTSGNTGIALAFIAAARGYRLILTMPASMSLERRVLLRAFGAELVLTDPAKGMKGAVAKAEEIAAATPNSYILQQFSNPANPAIHYATTGPEIWRDTDGQIDVFIGGVGTGGTISGTGKFLKEQKPGVQVVAVEPKESPVISGGNPGPHKIQGIGAGFIPDNLDTGLLDETIQVSSDEAIAMARRLATEEGLLCGISSGAAIEAAVQVAKRPENAGKLVVAVIPSFGERYLCRPWRDRGPSPPLPRGFPDGIDRAAAEMDEFTLPAEPGALWEPDSDYPGLRCEQWVDLSERDPAELADLAENLAFVLCDQDPLCIVEQANFDQLCSLAAVFGRVAGPKRRQLIDSLCSSLTCLNAWIDKLLATPVDQQDPEAVRQHRSAFKAYLFFLAWISGLAAREARDAAAAAPAPSASSQAPSGRGGGRKKKAASDSDGLLAGWDWAAQFPKVVKAVAQAMNTDLWALHRPSAPEEAMLIKATQLATSALEDPGALKSEEQAANAAHILAQAALKYNQLENVTAALVDLLTKYEHTPVLVAGTLRYTIVQWDDGRLAAAVLGEIAAVDPSEYERQQNASGEKAGVRSVAAFVKEMAAQLPRLMAHQIALLLPHLGGKAYSLRSAIVHAIGSLLHKAFDSNAVVDAADAQGAQARLRSKQLLLDMLVERIRDVSSYTRVAVLQTWGYLAEHRALPLGHWQLVTDIAIGRLDDKSSLVRKEALRLLQGLMLHNPFGPQLPVDRFEATLVEHNAILEKCMPQQAGDGIEQPIEVEGEAAGQQAGEGQQEVAEVKEEPGAEASAEQMEVDAEGKEAAAEGEAAAGEADAEDEQPTQNLPTPQELGFPGTLEELQALVATLKSAVAFSQSLTNCMEKIGQLLASSTISDVQESIAMLLTCKQFEVDGAGATIRKMLPLIFSKDQAIKDRIVEALDQLYINGWAGNVFSSAQAARNLIDLATGATLGELGSLEEVVKEFIHKQFLRPVMLHEVWEVADRAHKAMEQRAPGAERAHRDLRAALAILSMAAASRPEAFTQQHVEDLLRYGFSGATADALITRHACTTLQRLADNFKSGLYDGVVHQVYAALTGVVVASPLPEAAWYSAAEAALTALYALHPSPEHLSAAVLKRLARTAFASQAGGAEEEEQDTAAGGKGGAEGAEAAAAEEGGTEAMEADDAEAAAAEGEEAEQPAADKAEAEGAAAPAASQQTGSRAARSMHSVVALSRFFFVLGHVALQHLVFIERAAKAVRRMRMEREKKAAEERAERLAAGRTPGGGAEEDINSQLGVGSVAADAELDAMKEQSEAQILSARSLLGPYARLVSTMCHNGSVLCAGTIADKRLRASAMLALTKLMIVDSSFCELNPCGRGTNLQLLFTLLNTKPAAARPAASEEGEDGEARPARRAPALDVDSQLRCNLIIALGDLALRFPNTVEPYTEQMYEPLADRSDAAVRKNTLMVLTHLILNDMMKVKGHIAKMALCLEDEDARISALAQLFFHELAKKEYKGTSPIYNLLPDILSNLSKEASLSKPQFQAIMQHLLGYIKKDKQGDSLIEKLCQRFAATEEPAQWHSIAFCLTQLPLSDKGLKKLSESFRFYKHALHDEEVAAAVTAIIQKAKKGSNKAELKTEIEAFEQKIADYAQERADEERTAAEARRHAEERRAAAEGAVSGQTASQQTGDQVSAMRRQLDGMALEEEGAEGPAAAAAAAEGEQAGSGAEGSSEEEEECGEAMSEDGSDDEGGAEREAAPQPAVSEQLSGTAVKAKRREAAEVAQAAAAEEEADAEQEEPEEEEEQPRARRGGRRAAAAKPAAAAARRGGRRRAAADEEEDEEQEEQQAAEEEEEAQEQEPAAANRGGRSSGRTRGGGKVAALAAKFGGGAEQEAAPAKGARRSTRRSAQPADEGRIAAIKRRGLAAMTLDAASAVAAVVGAKDIEALEEAISKASFLDNTPGEDRQKLRAARTRLKKMKAEAAAKAGAADAKSPVERSPHAKEARCWDVSYDAAEFDALVAKYEKLNWRIISKPGGATVKPDDFYVLYGYHQQATAGDNTAERPMWAEKGGLDFEGRARWDAWTAGMATAKAKLEFVRTYYEFSPKALYKDERGAGADKKAGA</sequence>
<comment type="caution">
    <text evidence="24">The sequence shown here is derived from an EMBL/GenBank/DDBJ whole genome shotgun (WGS) entry which is preliminary data.</text>
</comment>
<feature type="compositionally biased region" description="Low complexity" evidence="22">
    <location>
        <begin position="895"/>
        <end position="908"/>
    </location>
</feature>
<dbReference type="GO" id="GO:0000796">
    <property type="term" value="C:condensin complex"/>
    <property type="evidence" value="ECO:0007669"/>
    <property type="project" value="TreeGrafter"/>
</dbReference>
<feature type="compositionally biased region" description="Low complexity" evidence="22">
    <location>
        <begin position="1817"/>
        <end position="1837"/>
    </location>
</feature>
<dbReference type="Pfam" id="PF12922">
    <property type="entry name" value="Cnd1_N"/>
    <property type="match status" value="1"/>
</dbReference>
<feature type="region of interest" description="Disordered" evidence="22">
    <location>
        <begin position="1503"/>
        <end position="1522"/>
    </location>
</feature>
<proteinExistence type="inferred from homology"/>
<comment type="pathway">
    <text evidence="3">Amino-acid biosynthesis; L-cysteine biosynthesis; L-cysteine from L-serine: step 2/2.</text>
</comment>
<dbReference type="InterPro" id="IPR000582">
    <property type="entry name" value="Acyl-CoA-binding_protein"/>
</dbReference>
<feature type="region of interest" description="Disordered" evidence="22">
    <location>
        <begin position="895"/>
        <end position="962"/>
    </location>
</feature>
<dbReference type="Gene3D" id="1.25.10.10">
    <property type="entry name" value="Leucine-rich Repeat Variant"/>
    <property type="match status" value="2"/>
</dbReference>
<dbReference type="Pfam" id="PF00887">
    <property type="entry name" value="ACBP"/>
    <property type="match status" value="1"/>
</dbReference>
<name>A0A2P6TVD7_CHLSO</name>
<feature type="coiled-coil region" evidence="21">
    <location>
        <begin position="1359"/>
        <end position="1388"/>
    </location>
</feature>
<evidence type="ECO:0000256" key="21">
    <source>
        <dbReference type="SAM" id="Coils"/>
    </source>
</evidence>
<dbReference type="Pfam" id="PF12717">
    <property type="entry name" value="Cnd1"/>
    <property type="match status" value="1"/>
</dbReference>
<feature type="compositionally biased region" description="Low complexity" evidence="22">
    <location>
        <begin position="1921"/>
        <end position="1933"/>
    </location>
</feature>
<dbReference type="PANTHER" id="PTHR14222:SF2">
    <property type="entry name" value="CONDENSIN COMPLEX SUBUNIT 1"/>
    <property type="match status" value="1"/>
</dbReference>
<dbReference type="OrthoDB" id="436262at2759"/>
<evidence type="ECO:0000256" key="15">
    <source>
        <dbReference type="ARBA" id="ARBA00023242"/>
    </source>
</evidence>
<evidence type="ECO:0000256" key="16">
    <source>
        <dbReference type="ARBA" id="ARBA00023306"/>
    </source>
</evidence>
<dbReference type="InterPro" id="IPR001926">
    <property type="entry name" value="TrpB-like_PALP"/>
</dbReference>
<keyword evidence="11 18" id="KW-0663">Pyridoxal phosphate</keyword>
<feature type="binding site" evidence="18">
    <location>
        <position position="132"/>
    </location>
    <ligand>
        <name>pyridoxal 5'-phosphate</name>
        <dbReference type="ChEBI" id="CHEBI:597326"/>
    </ligand>
</feature>
<dbReference type="GO" id="GO:0005634">
    <property type="term" value="C:nucleus"/>
    <property type="evidence" value="ECO:0007669"/>
    <property type="project" value="UniProtKB-SubCell"/>
</dbReference>
<feature type="compositionally biased region" description="Acidic residues" evidence="22">
    <location>
        <begin position="1838"/>
        <end position="1858"/>
    </location>
</feature>
<evidence type="ECO:0000256" key="6">
    <source>
        <dbReference type="ARBA" id="ARBA00012681"/>
    </source>
</evidence>
<dbReference type="InterPro" id="IPR026971">
    <property type="entry name" value="CND1/NCAPD3"/>
</dbReference>
<dbReference type="InterPro" id="IPR005856">
    <property type="entry name" value="Cys_synth"/>
</dbReference>
<evidence type="ECO:0000256" key="1">
    <source>
        <dbReference type="ARBA" id="ARBA00001933"/>
    </source>
</evidence>
<evidence type="ECO:0000313" key="25">
    <source>
        <dbReference type="Proteomes" id="UP000239899"/>
    </source>
</evidence>
<reference evidence="24 25" key="1">
    <citation type="journal article" date="2018" name="Plant J.">
        <title>Genome sequences of Chlorella sorokiniana UTEX 1602 and Micractinium conductrix SAG 241.80: implications to maltose excretion by a green alga.</title>
        <authorList>
            <person name="Arriola M.B."/>
            <person name="Velmurugan N."/>
            <person name="Zhang Y."/>
            <person name="Plunkett M.H."/>
            <person name="Hondzo H."/>
            <person name="Barney B.M."/>
        </authorList>
    </citation>
    <scope>NUCLEOTIDE SEQUENCE [LARGE SCALE GENOMIC DNA]</scope>
    <source>
        <strain evidence="25">UTEX 1602</strain>
    </source>
</reference>
<feature type="binding site" evidence="18">
    <location>
        <position position="324"/>
    </location>
    <ligand>
        <name>pyridoxal 5'-phosphate</name>
        <dbReference type="ChEBI" id="CHEBI:597326"/>
    </ligand>
</feature>
<organism evidence="24 25">
    <name type="scientific">Chlorella sorokiniana</name>
    <name type="common">Freshwater green alga</name>
    <dbReference type="NCBI Taxonomy" id="3076"/>
    <lineage>
        <taxon>Eukaryota</taxon>
        <taxon>Viridiplantae</taxon>
        <taxon>Chlorophyta</taxon>
        <taxon>core chlorophytes</taxon>
        <taxon>Trebouxiophyceae</taxon>
        <taxon>Chlorellales</taxon>
        <taxon>Chlorellaceae</taxon>
        <taxon>Chlorella clade</taxon>
        <taxon>Chlorella</taxon>
    </lineage>
</organism>
<dbReference type="GO" id="GO:0007076">
    <property type="term" value="P:mitotic chromosome condensation"/>
    <property type="evidence" value="ECO:0007669"/>
    <property type="project" value="InterPro"/>
</dbReference>
<evidence type="ECO:0000256" key="5">
    <source>
        <dbReference type="ARBA" id="ARBA00007103"/>
    </source>
</evidence>
<dbReference type="GO" id="GO:0004124">
    <property type="term" value="F:cysteine synthase activity"/>
    <property type="evidence" value="ECO:0007669"/>
    <property type="project" value="UniProtKB-UniRule"/>
</dbReference>
<dbReference type="InterPro" id="IPR001216">
    <property type="entry name" value="P-phosphate_BS"/>
</dbReference>
<dbReference type="InterPro" id="IPR024324">
    <property type="entry name" value="Condensin_cplx_su1_N"/>
</dbReference>
<comment type="similarity">
    <text evidence="4">Belongs to the ACBP family.</text>
</comment>
<evidence type="ECO:0000256" key="3">
    <source>
        <dbReference type="ARBA" id="ARBA00004962"/>
    </source>
</evidence>
<comment type="cofactor">
    <cofactor evidence="1 18 20">
        <name>pyridoxal 5'-phosphate</name>
        <dbReference type="ChEBI" id="CHEBI:597326"/>
    </cofactor>
</comment>
<comment type="similarity">
    <text evidence="5 20">Belongs to the cysteine synthase/cystathionine beta-synthase family.</text>
</comment>
<dbReference type="Pfam" id="PF00291">
    <property type="entry name" value="PALP"/>
    <property type="match status" value="1"/>
</dbReference>
<feature type="compositionally biased region" description="Polar residues" evidence="22">
    <location>
        <begin position="1787"/>
        <end position="1798"/>
    </location>
</feature>
<evidence type="ECO:0000259" key="23">
    <source>
        <dbReference type="PROSITE" id="PS51228"/>
    </source>
</evidence>
<keyword evidence="13" id="KW-0446">Lipid-binding</keyword>
<dbReference type="EC" id="2.5.1.47" evidence="6 20"/>
<feature type="binding site" evidence="18">
    <location>
        <begin position="236"/>
        <end position="240"/>
    </location>
    <ligand>
        <name>pyridoxal 5'-phosphate</name>
        <dbReference type="ChEBI" id="CHEBI:597326"/>
    </ligand>
</feature>
<dbReference type="FunFam" id="3.40.50.1100:FF:000130">
    <property type="entry name" value="Cysteine synthase"/>
    <property type="match status" value="1"/>
</dbReference>
<dbReference type="SUPFAM" id="SSF48371">
    <property type="entry name" value="ARM repeat"/>
    <property type="match status" value="1"/>
</dbReference>
<dbReference type="InterPro" id="IPR014352">
    <property type="entry name" value="FERM/acyl-CoA-bd_prot_sf"/>
</dbReference>
<feature type="region of interest" description="Disordered" evidence="22">
    <location>
        <begin position="533"/>
        <end position="555"/>
    </location>
</feature>
<evidence type="ECO:0000256" key="2">
    <source>
        <dbReference type="ARBA" id="ARBA00004123"/>
    </source>
</evidence>
<dbReference type="GO" id="GO:0010032">
    <property type="term" value="P:meiotic chromosome condensation"/>
    <property type="evidence" value="ECO:0007669"/>
    <property type="project" value="TreeGrafter"/>
</dbReference>